<feature type="transmembrane region" description="Helical" evidence="1">
    <location>
        <begin position="169"/>
        <end position="189"/>
    </location>
</feature>
<dbReference type="AlphaFoldDB" id="A0A1A8ZAP2"/>
<dbReference type="Proteomes" id="UP000198765">
    <property type="component" value="Chromosome I"/>
</dbReference>
<keyword evidence="1" id="KW-1133">Transmembrane helix</keyword>
<organism evidence="2 3">
    <name type="scientific">Micromonospora narathiwatensis</name>
    <dbReference type="NCBI Taxonomy" id="299146"/>
    <lineage>
        <taxon>Bacteria</taxon>
        <taxon>Bacillati</taxon>
        <taxon>Actinomycetota</taxon>
        <taxon>Actinomycetes</taxon>
        <taxon>Micromonosporales</taxon>
        <taxon>Micromonosporaceae</taxon>
        <taxon>Micromonospora</taxon>
    </lineage>
</organism>
<gene>
    <name evidence="2" type="ORF">GA0070621_1096</name>
</gene>
<dbReference type="PATRIC" id="fig|299146.4.peg.1135"/>
<reference evidence="2 3" key="1">
    <citation type="submission" date="2016-06" db="EMBL/GenBank/DDBJ databases">
        <authorList>
            <person name="Kjaerup R.B."/>
            <person name="Dalgaard T.S."/>
            <person name="Juul-Madsen H.R."/>
        </authorList>
    </citation>
    <scope>NUCLEOTIDE SEQUENCE [LARGE SCALE GENOMIC DNA]</scope>
    <source>
        <strain evidence="2 3">DSM 45248</strain>
    </source>
</reference>
<name>A0A1A8ZAP2_9ACTN</name>
<dbReference type="EMBL" id="LT594324">
    <property type="protein sequence ID" value="SBT40940.1"/>
    <property type="molecule type" value="Genomic_DNA"/>
</dbReference>
<dbReference type="OrthoDB" id="9964443at2"/>
<feature type="transmembrane region" description="Helical" evidence="1">
    <location>
        <begin position="129"/>
        <end position="149"/>
    </location>
</feature>
<sequence>MPHVPRRLSQQMRARYGTAVPGSDHRIHVEHLVLARTGDTWQASHVSTPVEPTWPGDILPTIGALTPPLIIVLTFGMLDQPAILRALLQQGSPVVLAVALIPLILPLLGAVFTYFGLRRWSSWTARRAGWTAIAVGSMLSIFVPLNYVAPQLGVLSLAFAVVAIRRRRFRALALALIALLTITATSIVLTSRDQRFASSPARDYFQRITVGRLLDGLVRLNIDDGGRRRSVMLVGSTDDYATVIASGYPPKVEHIANDIIAKGSPCQLPPTLLQRSLFSLVTRSSATDAIRGGTPDCI</sequence>
<feature type="transmembrane region" description="Helical" evidence="1">
    <location>
        <begin position="94"/>
        <end position="117"/>
    </location>
</feature>
<accession>A0A1A8ZAP2</accession>
<evidence type="ECO:0000313" key="2">
    <source>
        <dbReference type="EMBL" id="SBT40940.1"/>
    </source>
</evidence>
<keyword evidence="3" id="KW-1185">Reference proteome</keyword>
<protein>
    <submittedName>
        <fullName evidence="2">Uncharacterized protein</fullName>
    </submittedName>
</protein>
<keyword evidence="1" id="KW-0812">Transmembrane</keyword>
<proteinExistence type="predicted"/>
<evidence type="ECO:0000256" key="1">
    <source>
        <dbReference type="SAM" id="Phobius"/>
    </source>
</evidence>
<evidence type="ECO:0000313" key="3">
    <source>
        <dbReference type="Proteomes" id="UP000198765"/>
    </source>
</evidence>
<keyword evidence="1" id="KW-0472">Membrane</keyword>
<dbReference type="RefSeq" id="WP_091192064.1">
    <property type="nucleotide sequence ID" value="NZ_LT594324.1"/>
</dbReference>